<reference evidence="2 5" key="2">
    <citation type="submission" date="2018-03" db="EMBL/GenBank/DDBJ databases">
        <title>Genomic Encyclopedia of Archaeal and Bacterial Type Strains, Phase II (KMG-II): from individual species to whole genera.</title>
        <authorList>
            <person name="Goeker M."/>
        </authorList>
    </citation>
    <scope>NUCLEOTIDE SEQUENCE [LARGE SCALE GENOMIC DNA]</scope>
    <source>
        <strain evidence="2 5">DSM 29956</strain>
    </source>
</reference>
<name>A0A1X7A0G5_9RHOB</name>
<evidence type="ECO:0000313" key="5">
    <source>
        <dbReference type="Proteomes" id="UP000240624"/>
    </source>
</evidence>
<keyword evidence="1" id="KW-1133">Transmembrane helix</keyword>
<keyword evidence="1" id="KW-0812">Transmembrane</keyword>
<keyword evidence="1" id="KW-0472">Membrane</keyword>
<dbReference type="EMBL" id="PYGB01000015">
    <property type="protein sequence ID" value="PSK81543.1"/>
    <property type="molecule type" value="Genomic_DNA"/>
</dbReference>
<dbReference type="Proteomes" id="UP000240624">
    <property type="component" value="Unassembled WGS sequence"/>
</dbReference>
<keyword evidence="5" id="KW-1185">Reference proteome</keyword>
<dbReference type="Proteomes" id="UP000193495">
    <property type="component" value="Unassembled WGS sequence"/>
</dbReference>
<feature type="transmembrane region" description="Helical" evidence="1">
    <location>
        <begin position="20"/>
        <end position="39"/>
    </location>
</feature>
<sequence length="104" mass="11043">MAMKTTDAPTGPKPVLILDWKGAVILGIVMALPFLYFVGDALGIPAVRGTGAIALIAVTSVIAVIWNARKRANSIRSVREHYDRAMASADAFKDAIARAKAHKA</sequence>
<protein>
    <submittedName>
        <fullName evidence="3">Uncharacterized protein</fullName>
    </submittedName>
</protein>
<dbReference type="EMBL" id="FWFY01000013">
    <property type="protein sequence ID" value="SLN67070.1"/>
    <property type="molecule type" value="Genomic_DNA"/>
</dbReference>
<evidence type="ECO:0000256" key="1">
    <source>
        <dbReference type="SAM" id="Phobius"/>
    </source>
</evidence>
<reference evidence="3 4" key="1">
    <citation type="submission" date="2017-03" db="EMBL/GenBank/DDBJ databases">
        <authorList>
            <person name="Afonso C.L."/>
            <person name="Miller P.J."/>
            <person name="Scott M.A."/>
            <person name="Spackman E."/>
            <person name="Goraichik I."/>
            <person name="Dimitrov K.M."/>
            <person name="Suarez D.L."/>
            <person name="Swayne D.E."/>
        </authorList>
    </citation>
    <scope>NUCLEOTIDE SEQUENCE [LARGE SCALE GENOMIC DNA]</scope>
    <source>
        <strain evidence="3 4">CECT 8367</strain>
    </source>
</reference>
<accession>A0A1X7A0G5</accession>
<evidence type="ECO:0000313" key="3">
    <source>
        <dbReference type="EMBL" id="SLN67070.1"/>
    </source>
</evidence>
<dbReference type="AlphaFoldDB" id="A0A1X7A0G5"/>
<gene>
    <name evidence="2" type="ORF">CLV79_11511</name>
    <name evidence="3" type="ORF">LOS8367_03334</name>
</gene>
<organism evidence="3 4">
    <name type="scientific">Limimaricola soesokkakensis</name>
    <dbReference type="NCBI Taxonomy" id="1343159"/>
    <lineage>
        <taxon>Bacteria</taxon>
        <taxon>Pseudomonadati</taxon>
        <taxon>Pseudomonadota</taxon>
        <taxon>Alphaproteobacteria</taxon>
        <taxon>Rhodobacterales</taxon>
        <taxon>Paracoccaceae</taxon>
        <taxon>Limimaricola</taxon>
    </lineage>
</organism>
<proteinExistence type="predicted"/>
<evidence type="ECO:0000313" key="4">
    <source>
        <dbReference type="Proteomes" id="UP000193495"/>
    </source>
</evidence>
<evidence type="ECO:0000313" key="2">
    <source>
        <dbReference type="EMBL" id="PSK81543.1"/>
    </source>
</evidence>
<feature type="transmembrane region" description="Helical" evidence="1">
    <location>
        <begin position="45"/>
        <end position="66"/>
    </location>
</feature>